<keyword evidence="1" id="KW-0472">Membrane</keyword>
<keyword evidence="3" id="KW-1185">Reference proteome</keyword>
<dbReference type="RefSeq" id="WP_160558629.1">
    <property type="nucleotide sequence ID" value="NZ_QZDT01000002.1"/>
</dbReference>
<gene>
    <name evidence="2" type="ORF">D5281_02840</name>
</gene>
<feature type="transmembrane region" description="Helical" evidence="1">
    <location>
        <begin position="112"/>
        <end position="135"/>
    </location>
</feature>
<proteinExistence type="predicted"/>
<dbReference type="InterPro" id="IPR010540">
    <property type="entry name" value="CmpB_TMEM229"/>
</dbReference>
<accession>A0A9X5BDI4</accession>
<feature type="transmembrane region" description="Helical" evidence="1">
    <location>
        <begin position="44"/>
        <end position="65"/>
    </location>
</feature>
<keyword evidence="1" id="KW-1133">Transmembrane helix</keyword>
<evidence type="ECO:0000313" key="2">
    <source>
        <dbReference type="EMBL" id="NBJ91552.1"/>
    </source>
</evidence>
<name>A0A9X5BDI4_9FIRM</name>
<comment type="caution">
    <text evidence="2">The sequence shown here is derived from an EMBL/GenBank/DDBJ whole genome shotgun (WGS) entry which is preliminary data.</text>
</comment>
<dbReference type="AlphaFoldDB" id="A0A9X5BDI4"/>
<dbReference type="OrthoDB" id="9789229at2"/>
<dbReference type="Pfam" id="PF06541">
    <property type="entry name" value="ABC_trans_CmpB"/>
    <property type="match status" value="1"/>
</dbReference>
<dbReference type="EMBL" id="QZDT01000002">
    <property type="protein sequence ID" value="NBJ91552.1"/>
    <property type="molecule type" value="Genomic_DNA"/>
</dbReference>
<evidence type="ECO:0000256" key="1">
    <source>
        <dbReference type="SAM" id="Phobius"/>
    </source>
</evidence>
<keyword evidence="1" id="KW-0812">Transmembrane</keyword>
<protein>
    <recommendedName>
        <fullName evidence="4">ABC transporter permease</fullName>
    </recommendedName>
</protein>
<evidence type="ECO:0008006" key="4">
    <source>
        <dbReference type="Google" id="ProtNLM"/>
    </source>
</evidence>
<reference evidence="2" key="1">
    <citation type="submission" date="2018-09" db="EMBL/GenBank/DDBJ databases">
        <title>Murine metabolic-syndrome-specific gut microbial biobank.</title>
        <authorList>
            <person name="Liu C."/>
        </authorList>
    </citation>
    <scope>NUCLEOTIDE SEQUENCE</scope>
    <source>
        <strain evidence="2">D42-62</strain>
    </source>
</reference>
<dbReference type="Proteomes" id="UP001154420">
    <property type="component" value="Unassembled WGS sequence"/>
</dbReference>
<organism evidence="2 3">
    <name type="scientific">Parablautia muri</name>
    <dbReference type="NCBI Taxonomy" id="2320879"/>
    <lineage>
        <taxon>Bacteria</taxon>
        <taxon>Bacillati</taxon>
        <taxon>Bacillota</taxon>
        <taxon>Clostridia</taxon>
        <taxon>Lachnospirales</taxon>
        <taxon>Lachnospiraceae</taxon>
        <taxon>Parablautia</taxon>
    </lineage>
</organism>
<evidence type="ECO:0000313" key="3">
    <source>
        <dbReference type="Proteomes" id="UP001154420"/>
    </source>
</evidence>
<feature type="transmembrane region" description="Helical" evidence="1">
    <location>
        <begin position="71"/>
        <end position="91"/>
    </location>
</feature>
<feature type="transmembrane region" description="Helical" evidence="1">
    <location>
        <begin position="12"/>
        <end position="32"/>
    </location>
</feature>
<sequence>MWTREVFGTDVYHLISAFIIYSMMGWLVESIYMSFCNKKITNRGFGRGPFCPIYGFGGVVGYLILHPLSNHLVGLYLAGAVLATGFEYLVGRLMLKVFGEVWWDYNEKPCNYQGIICLESTIAWGFYAIIIITFLHSRILGLVDRCNAEWGIRACKIVLVLATVDYVTKLMKIFNVSLKEKKNKLMDAYHSFRARWY</sequence>